<keyword evidence="3" id="KW-1185">Reference proteome</keyword>
<comment type="similarity">
    <text evidence="1">Belongs to the IST1 family.</text>
</comment>
<dbReference type="Proteomes" id="UP001140949">
    <property type="component" value="Unassembled WGS sequence"/>
</dbReference>
<dbReference type="PANTHER" id="PTHR12161:SF14">
    <property type="entry name" value="REGULATOR OF VPS4 ACTIVITY IN THE MVB PATHWAY PROTEIN"/>
    <property type="match status" value="1"/>
</dbReference>
<organism evidence="2 3">
    <name type="scientific">Iris pallida</name>
    <name type="common">Sweet iris</name>
    <dbReference type="NCBI Taxonomy" id="29817"/>
    <lineage>
        <taxon>Eukaryota</taxon>
        <taxon>Viridiplantae</taxon>
        <taxon>Streptophyta</taxon>
        <taxon>Embryophyta</taxon>
        <taxon>Tracheophyta</taxon>
        <taxon>Spermatophyta</taxon>
        <taxon>Magnoliopsida</taxon>
        <taxon>Liliopsida</taxon>
        <taxon>Asparagales</taxon>
        <taxon>Iridaceae</taxon>
        <taxon>Iridoideae</taxon>
        <taxon>Irideae</taxon>
        <taxon>Iris</taxon>
    </lineage>
</organism>
<evidence type="ECO:0000256" key="1">
    <source>
        <dbReference type="ARBA" id="ARBA00005536"/>
    </source>
</evidence>
<reference evidence="2" key="1">
    <citation type="journal article" date="2023" name="GigaByte">
        <title>Genome assembly of the bearded iris, Iris pallida Lam.</title>
        <authorList>
            <person name="Bruccoleri R.E."/>
            <person name="Oakeley E.J."/>
            <person name="Faust A.M.E."/>
            <person name="Altorfer M."/>
            <person name="Dessus-Babus S."/>
            <person name="Burckhardt D."/>
            <person name="Oertli M."/>
            <person name="Naumann U."/>
            <person name="Petersen F."/>
            <person name="Wong J."/>
        </authorList>
    </citation>
    <scope>NUCLEOTIDE SEQUENCE</scope>
    <source>
        <strain evidence="2">GSM-AAB239-AS_SAM_17_03QT</strain>
    </source>
</reference>
<dbReference type="InterPro" id="IPR005061">
    <property type="entry name" value="Ist1"/>
</dbReference>
<proteinExistence type="inferred from homology"/>
<evidence type="ECO:0008006" key="4">
    <source>
        <dbReference type="Google" id="ProtNLM"/>
    </source>
</evidence>
<name>A0AAX6DT29_IRIPA</name>
<reference evidence="2" key="2">
    <citation type="submission" date="2023-04" db="EMBL/GenBank/DDBJ databases">
        <authorList>
            <person name="Bruccoleri R.E."/>
            <person name="Oakeley E.J."/>
            <person name="Faust A.-M."/>
            <person name="Dessus-Babus S."/>
            <person name="Altorfer M."/>
            <person name="Burckhardt D."/>
            <person name="Oertli M."/>
            <person name="Naumann U."/>
            <person name="Petersen F."/>
            <person name="Wong J."/>
        </authorList>
    </citation>
    <scope>NUCLEOTIDE SEQUENCE</scope>
    <source>
        <strain evidence="2">GSM-AAB239-AS_SAM_17_03QT</strain>
        <tissue evidence="2">Leaf</tissue>
    </source>
</reference>
<dbReference type="AlphaFoldDB" id="A0AAX6DT29"/>
<evidence type="ECO:0000313" key="2">
    <source>
        <dbReference type="EMBL" id="KAJ6794977.1"/>
    </source>
</evidence>
<dbReference type="FunFam" id="1.20.1260.60:FF:000002">
    <property type="entry name" value="Vacuolar protein sorting-associated protein IST1"/>
    <property type="match status" value="1"/>
</dbReference>
<gene>
    <name evidence="2" type="ORF">M6B38_228715</name>
</gene>
<dbReference type="Gene3D" id="1.20.1260.60">
    <property type="entry name" value="Vacuolar protein sorting-associated protein Ist1"/>
    <property type="match status" value="1"/>
</dbReference>
<accession>A0AAX6DT29</accession>
<evidence type="ECO:0000313" key="3">
    <source>
        <dbReference type="Proteomes" id="UP001140949"/>
    </source>
</evidence>
<dbReference type="InterPro" id="IPR042277">
    <property type="entry name" value="IST1-like"/>
</dbReference>
<dbReference type="PANTHER" id="PTHR12161">
    <property type="entry name" value="IST1 FAMILY MEMBER"/>
    <property type="match status" value="1"/>
</dbReference>
<comment type="caution">
    <text evidence="2">The sequence shown here is derived from an EMBL/GenBank/DDBJ whole genome shotgun (WGS) entry which is preliminary data.</text>
</comment>
<dbReference type="GO" id="GO:0015031">
    <property type="term" value="P:protein transport"/>
    <property type="evidence" value="ECO:0007669"/>
    <property type="project" value="InterPro"/>
</dbReference>
<dbReference type="EMBL" id="JANAVB010042020">
    <property type="protein sequence ID" value="KAJ6794977.1"/>
    <property type="molecule type" value="Genomic_DNA"/>
</dbReference>
<dbReference type="Pfam" id="PF03398">
    <property type="entry name" value="Ist1"/>
    <property type="match status" value="1"/>
</dbReference>
<sequence length="163" mass="18548">MFGNLLGGGKFSTKCKHAFKCIKSRTVLIKRKKQAMLKYLKKVADLLSNGHDTNAFGRIDSLIVEINHAFCYDMIERYCECILLELPSLQKQRECPEEAMEAMSTLIFAAARFPDLPELCDLRCVFTERYGSQMESSKTESLLRECKEVIFHGEEAPADAIHC</sequence>
<protein>
    <recommendedName>
        <fullName evidence="4">IST1-like protein</fullName>
    </recommendedName>
</protein>